<dbReference type="AlphaFoldDB" id="A0A3A8JBS1"/>
<gene>
    <name evidence="3" type="ORF">D7V88_03680</name>
</gene>
<dbReference type="Proteomes" id="UP000268094">
    <property type="component" value="Unassembled WGS sequence"/>
</dbReference>
<comment type="caution">
    <text evidence="3">The sequence shown here is derived from an EMBL/GenBank/DDBJ whole genome shotgun (WGS) entry which is preliminary data.</text>
</comment>
<evidence type="ECO:0000313" key="3">
    <source>
        <dbReference type="EMBL" id="RKG93152.1"/>
    </source>
</evidence>
<name>A0A3A8JBS1_9BACT</name>
<feature type="domain" description="Ricin B lectin" evidence="2">
    <location>
        <begin position="285"/>
        <end position="366"/>
    </location>
</feature>
<evidence type="ECO:0000259" key="2">
    <source>
        <dbReference type="Pfam" id="PF14200"/>
    </source>
</evidence>
<keyword evidence="4" id="KW-1185">Reference proteome</keyword>
<dbReference type="InterPro" id="IPR024079">
    <property type="entry name" value="MetalloPept_cat_dom_sf"/>
</dbReference>
<dbReference type="SUPFAM" id="SSF55486">
    <property type="entry name" value="Metalloproteases ('zincins'), catalytic domain"/>
    <property type="match status" value="1"/>
</dbReference>
<dbReference type="InterPro" id="IPR000772">
    <property type="entry name" value="Ricin_B_lectin"/>
</dbReference>
<dbReference type="Pfam" id="PF14200">
    <property type="entry name" value="RicinB_lectin_2"/>
    <property type="match status" value="1"/>
</dbReference>
<dbReference type="InterPro" id="IPR035992">
    <property type="entry name" value="Ricin_B-like_lectins"/>
</dbReference>
<feature type="signal peptide" evidence="1">
    <location>
        <begin position="1"/>
        <end position="23"/>
    </location>
</feature>
<dbReference type="GO" id="GO:0008237">
    <property type="term" value="F:metallopeptidase activity"/>
    <property type="evidence" value="ECO:0007669"/>
    <property type="project" value="InterPro"/>
</dbReference>
<dbReference type="RefSeq" id="WP_120539193.1">
    <property type="nucleotide sequence ID" value="NZ_RAVZ01000013.1"/>
</dbReference>
<dbReference type="SUPFAM" id="SSF50370">
    <property type="entry name" value="Ricin B-like lectins"/>
    <property type="match status" value="1"/>
</dbReference>
<accession>A0A3A8JBS1</accession>
<evidence type="ECO:0000313" key="4">
    <source>
        <dbReference type="Proteomes" id="UP000268094"/>
    </source>
</evidence>
<proteinExistence type="predicted"/>
<evidence type="ECO:0000256" key="1">
    <source>
        <dbReference type="SAM" id="SignalP"/>
    </source>
</evidence>
<dbReference type="Gene3D" id="3.40.390.10">
    <property type="entry name" value="Collagenase (Catalytic Domain)"/>
    <property type="match status" value="1"/>
</dbReference>
<reference evidence="4" key="1">
    <citation type="submission" date="2018-09" db="EMBL/GenBank/DDBJ databases">
        <authorList>
            <person name="Livingstone P.G."/>
            <person name="Whitworth D.E."/>
        </authorList>
    </citation>
    <scope>NUCLEOTIDE SEQUENCE [LARGE SCALE GENOMIC DNA]</scope>
    <source>
        <strain evidence="4">CA054A</strain>
    </source>
</reference>
<dbReference type="OrthoDB" id="231191at2"/>
<dbReference type="CDD" id="cd00161">
    <property type="entry name" value="beta-trefoil_Ricin-like"/>
    <property type="match status" value="1"/>
</dbReference>
<dbReference type="PROSITE" id="PS50231">
    <property type="entry name" value="RICIN_B_LECTIN"/>
    <property type="match status" value="1"/>
</dbReference>
<dbReference type="Gene3D" id="2.80.10.50">
    <property type="match status" value="1"/>
</dbReference>
<feature type="chain" id="PRO_5017348203" description="Ricin B lectin domain-containing protein" evidence="1">
    <location>
        <begin position="24"/>
        <end position="388"/>
    </location>
</feature>
<protein>
    <recommendedName>
        <fullName evidence="2">Ricin B lectin domain-containing protein</fullName>
    </recommendedName>
</protein>
<dbReference type="EMBL" id="RAVZ01000013">
    <property type="protein sequence ID" value="RKG93152.1"/>
    <property type="molecule type" value="Genomic_DNA"/>
</dbReference>
<keyword evidence="1" id="KW-0732">Signal</keyword>
<sequence>MNPRHWLTRLLLPLMACSGVASAATPTYQTQNIEGWTVNVDTRLPATNKAATDKAVVLLAAQLKEIVRVVPAGPVTQLRKVSLWLSPQYAGQPARAEYHPNAAWLSSNGRNPAMARNVEISNVLVFEAESQRMPQFVLHELAHAYADQVLAGSAAELQAAYTRAVASKGYDLVQRFNGPGQPTTTERAYAMSNVSEYFAETTEAFFGRNDFQPFNRDELAKVDPTVTALLQKVWQVPTAPPGPSFNPQCFYRLTTLWQGDGLSLDIVNDGTNTTPLLMKTATASGQQWKLTPEANGAWRLTTLWRGADLSLANTSTNRPLLVKTAAVAEQQWKVTPVGNGFYWLTNQGQGGALSLDILNDGRNTAPVLARTASASGQHWKVVPVSACP</sequence>
<organism evidence="3 4">
    <name type="scientific">Corallococcus terminator</name>
    <dbReference type="NCBI Taxonomy" id="2316733"/>
    <lineage>
        <taxon>Bacteria</taxon>
        <taxon>Pseudomonadati</taxon>
        <taxon>Myxococcota</taxon>
        <taxon>Myxococcia</taxon>
        <taxon>Myxococcales</taxon>
        <taxon>Cystobacterineae</taxon>
        <taxon>Myxococcaceae</taxon>
        <taxon>Corallococcus</taxon>
    </lineage>
</organism>